<comment type="subcellular location">
    <subcellularLocation>
        <location evidence="1">Cell outer membrane</location>
    </subcellularLocation>
</comment>
<evidence type="ECO:0000256" key="2">
    <source>
        <dbReference type="ARBA" id="ARBA00022729"/>
    </source>
</evidence>
<evidence type="ECO:0000256" key="3">
    <source>
        <dbReference type="ARBA" id="ARBA00023136"/>
    </source>
</evidence>
<dbReference type="RefSeq" id="WP_137100130.1">
    <property type="nucleotide sequence ID" value="NZ_CP039865.1"/>
</dbReference>
<dbReference type="InterPro" id="IPR051692">
    <property type="entry name" value="OMP-like"/>
</dbReference>
<dbReference type="SUPFAM" id="SSF56925">
    <property type="entry name" value="OMPA-like"/>
    <property type="match status" value="1"/>
</dbReference>
<organism evidence="8 9">
    <name type="scientific">Phreatobacter aquaticus</name>
    <dbReference type="NCBI Taxonomy" id="2570229"/>
    <lineage>
        <taxon>Bacteria</taxon>
        <taxon>Pseudomonadati</taxon>
        <taxon>Pseudomonadota</taxon>
        <taxon>Alphaproteobacteria</taxon>
        <taxon>Hyphomicrobiales</taxon>
        <taxon>Phreatobacteraceae</taxon>
        <taxon>Phreatobacter</taxon>
    </lineage>
</organism>
<keyword evidence="9" id="KW-1185">Reference proteome</keyword>
<keyword evidence="3" id="KW-0472">Membrane</keyword>
<accession>A0A4D7QMD6</accession>
<keyword evidence="2 6" id="KW-0732">Signal</keyword>
<name>A0A4D7QMD6_9HYPH</name>
<dbReference type="InterPro" id="IPR027385">
    <property type="entry name" value="Beta-barrel_OMP"/>
</dbReference>
<dbReference type="Proteomes" id="UP000298588">
    <property type="component" value="Chromosome"/>
</dbReference>
<dbReference type="GO" id="GO:0009279">
    <property type="term" value="C:cell outer membrane"/>
    <property type="evidence" value="ECO:0007669"/>
    <property type="project" value="UniProtKB-SubCell"/>
</dbReference>
<dbReference type="AlphaFoldDB" id="A0A4D7QMD6"/>
<dbReference type="PANTHER" id="PTHR34001">
    <property type="entry name" value="BLL7405 PROTEIN"/>
    <property type="match status" value="1"/>
</dbReference>
<evidence type="ECO:0000256" key="5">
    <source>
        <dbReference type="ARBA" id="ARBA00038306"/>
    </source>
</evidence>
<sequence>MKKLLLASAALAALSTGAMAADLGAPRMPVATAIVMPSFSWTGFYVGGQVGYGWGKAQQPWNFGAASNTFPLTQAAMNQSGVLGGLHAGYLHQFGSVVLGAEADIEASGVTGNDGGSGGVVNGLKHRWNASLRLRGGVAVDRVLIYATGGLAYLNASASDAFFIQSLSTNFTGWTAGVGLEYAFTPNVSARVEYRYTDYGKTTARFTTGDYAERINPQIHAVRLGLSYHFSTGGSAVVARY</sequence>
<evidence type="ECO:0000256" key="6">
    <source>
        <dbReference type="SAM" id="SignalP"/>
    </source>
</evidence>
<evidence type="ECO:0000313" key="9">
    <source>
        <dbReference type="Proteomes" id="UP000298588"/>
    </source>
</evidence>
<evidence type="ECO:0000256" key="4">
    <source>
        <dbReference type="ARBA" id="ARBA00023237"/>
    </source>
</evidence>
<evidence type="ECO:0000256" key="1">
    <source>
        <dbReference type="ARBA" id="ARBA00004442"/>
    </source>
</evidence>
<gene>
    <name evidence="8" type="ORF">E8L99_14065</name>
</gene>
<reference evidence="8 9" key="1">
    <citation type="submission" date="2019-04" db="EMBL/GenBank/DDBJ databases">
        <title>Phreatobacter aquaticus sp. nov.</title>
        <authorList>
            <person name="Choi A."/>
            <person name="Baek K."/>
        </authorList>
    </citation>
    <scope>NUCLEOTIDE SEQUENCE [LARGE SCALE GENOMIC DNA]</scope>
    <source>
        <strain evidence="8 9">NMCR1094</strain>
    </source>
</reference>
<dbReference type="Gene3D" id="2.40.160.20">
    <property type="match status" value="1"/>
</dbReference>
<feature type="chain" id="PRO_5020266959" evidence="6">
    <location>
        <begin position="21"/>
        <end position="241"/>
    </location>
</feature>
<dbReference type="Pfam" id="PF13505">
    <property type="entry name" value="OMP_b-brl"/>
    <property type="match status" value="1"/>
</dbReference>
<feature type="domain" description="Outer membrane protein beta-barrel" evidence="7">
    <location>
        <begin position="9"/>
        <end position="230"/>
    </location>
</feature>
<dbReference type="InterPro" id="IPR011250">
    <property type="entry name" value="OMP/PagP_B-barrel"/>
</dbReference>
<comment type="similarity">
    <text evidence="5">Belongs to the Omp25/RopB family.</text>
</comment>
<evidence type="ECO:0000259" key="7">
    <source>
        <dbReference type="Pfam" id="PF13505"/>
    </source>
</evidence>
<dbReference type="OrthoDB" id="268975at2"/>
<feature type="signal peptide" evidence="6">
    <location>
        <begin position="1"/>
        <end position="20"/>
    </location>
</feature>
<dbReference type="EMBL" id="CP039865">
    <property type="protein sequence ID" value="QCK86799.1"/>
    <property type="molecule type" value="Genomic_DNA"/>
</dbReference>
<protein>
    <submittedName>
        <fullName evidence="8">Porin family protein</fullName>
    </submittedName>
</protein>
<proteinExistence type="inferred from homology"/>
<dbReference type="KEGG" id="paqt:E8L99_14065"/>
<dbReference type="PANTHER" id="PTHR34001:SF3">
    <property type="entry name" value="BLL7405 PROTEIN"/>
    <property type="match status" value="1"/>
</dbReference>
<evidence type="ECO:0000313" key="8">
    <source>
        <dbReference type="EMBL" id="QCK86799.1"/>
    </source>
</evidence>
<keyword evidence="4" id="KW-0998">Cell outer membrane</keyword>